<feature type="transmembrane region" description="Helical" evidence="1">
    <location>
        <begin position="12"/>
        <end position="33"/>
    </location>
</feature>
<sequence length="146" mass="16644">METYKKKMIFRINMLIIIAIITAALYLGLLFFHGQLPTLPSMFKGMHFGAFIGIELFLIISIVNGLRITRNKTVLKQSYVKENDERTALIIQKTATLSVTIIMIGILIAAITAGFFSSSIFYTLMGTLFFVLIVFYSLWIYYAKKH</sequence>
<evidence type="ECO:0000256" key="1">
    <source>
        <dbReference type="SAM" id="Phobius"/>
    </source>
</evidence>
<evidence type="ECO:0000313" key="2">
    <source>
        <dbReference type="EMBL" id="XDK31440.1"/>
    </source>
</evidence>
<gene>
    <name evidence="2" type="ORF">AB4Y30_10405</name>
</gene>
<protein>
    <recommendedName>
        <fullName evidence="3">DUF2178 domain-containing protein</fullName>
    </recommendedName>
</protein>
<dbReference type="AlphaFoldDB" id="A0AB39HLJ5"/>
<feature type="transmembrane region" description="Helical" evidence="1">
    <location>
        <begin position="122"/>
        <end position="142"/>
    </location>
</feature>
<keyword evidence="1" id="KW-0812">Transmembrane</keyword>
<proteinExistence type="predicted"/>
<feature type="transmembrane region" description="Helical" evidence="1">
    <location>
        <begin position="95"/>
        <end position="116"/>
    </location>
</feature>
<evidence type="ECO:0008006" key="3">
    <source>
        <dbReference type="Google" id="ProtNLM"/>
    </source>
</evidence>
<dbReference type="EMBL" id="CP162599">
    <property type="protein sequence ID" value="XDK31440.1"/>
    <property type="molecule type" value="Genomic_DNA"/>
</dbReference>
<dbReference type="RefSeq" id="WP_368652167.1">
    <property type="nucleotide sequence ID" value="NZ_CP162599.1"/>
</dbReference>
<feature type="transmembrane region" description="Helical" evidence="1">
    <location>
        <begin position="45"/>
        <end position="66"/>
    </location>
</feature>
<keyword evidence="1" id="KW-1133">Transmembrane helix</keyword>
<reference evidence="2" key="1">
    <citation type="submission" date="2024-07" db="EMBL/GenBank/DDBJ databases">
        <title>Halotolerant mesophilic bacterium Ornithinibacillus sp. 4-3, sp. nov., isolated from soil.</title>
        <authorList>
            <person name="Sidarenka A.V."/>
            <person name="Guliayeva D.E."/>
            <person name="Leanovich S.I."/>
            <person name="Hileuskaya K.S."/>
            <person name="Akhremchuk A.E."/>
            <person name="Sikolenko M.A."/>
            <person name="Valentovich L.N."/>
        </authorList>
    </citation>
    <scope>NUCLEOTIDE SEQUENCE</scope>
    <source>
        <strain evidence="2">4-3</strain>
    </source>
</reference>
<organism evidence="2">
    <name type="scientific">Ornithinibacillus sp. 4-3</name>
    <dbReference type="NCBI Taxonomy" id="3231488"/>
    <lineage>
        <taxon>Bacteria</taxon>
        <taxon>Bacillati</taxon>
        <taxon>Bacillota</taxon>
        <taxon>Bacilli</taxon>
        <taxon>Bacillales</taxon>
        <taxon>Bacillaceae</taxon>
        <taxon>Ornithinibacillus</taxon>
    </lineage>
</organism>
<name>A0AB39HLJ5_9BACI</name>
<accession>A0AB39HLJ5</accession>
<keyword evidence="1" id="KW-0472">Membrane</keyword>